<name>A0A0N4ZB62_PARTI</name>
<keyword evidence="1" id="KW-0812">Transmembrane</keyword>
<sequence length="213" mass="25234">MSSEVNEIFSLEKMEEKTKLLLMLKERISSGCPIELSPEENKRRILRDVYKKKINRYGLKTKYYNSIVFTSNIYSLIYPFAGEFAVTCSDGQFLPFDEKDGFTIHKVYTLDLSNVDELANFDFEVFDIHAKKLGEYISGNEKPQNSVHYVVKILNQIKYNNKEWTVVYFLYYFLVNAKSRKLSCYLIFAIFRYLIWISFVIVLVIRFIYTPIF</sequence>
<evidence type="ECO:0000313" key="2">
    <source>
        <dbReference type="Proteomes" id="UP000038045"/>
    </source>
</evidence>
<dbReference type="WBParaSite" id="PTRK_0000477500.1">
    <property type="protein sequence ID" value="PTRK_0000477500.1"/>
    <property type="gene ID" value="PTRK_0000477500"/>
</dbReference>
<dbReference type="Proteomes" id="UP000038045">
    <property type="component" value="Unplaced"/>
</dbReference>
<proteinExistence type="predicted"/>
<keyword evidence="2" id="KW-1185">Reference proteome</keyword>
<accession>A0A0N4ZB62</accession>
<organism evidence="2 3">
    <name type="scientific">Parastrongyloides trichosuri</name>
    <name type="common">Possum-specific nematode worm</name>
    <dbReference type="NCBI Taxonomy" id="131310"/>
    <lineage>
        <taxon>Eukaryota</taxon>
        <taxon>Metazoa</taxon>
        <taxon>Ecdysozoa</taxon>
        <taxon>Nematoda</taxon>
        <taxon>Chromadorea</taxon>
        <taxon>Rhabditida</taxon>
        <taxon>Tylenchina</taxon>
        <taxon>Panagrolaimomorpha</taxon>
        <taxon>Strongyloidoidea</taxon>
        <taxon>Strongyloididae</taxon>
        <taxon>Parastrongyloides</taxon>
    </lineage>
</organism>
<evidence type="ECO:0000313" key="3">
    <source>
        <dbReference type="WBParaSite" id="PTRK_0000477500.1"/>
    </source>
</evidence>
<dbReference type="AlphaFoldDB" id="A0A0N4ZB62"/>
<feature type="transmembrane region" description="Helical" evidence="1">
    <location>
        <begin position="185"/>
        <end position="209"/>
    </location>
</feature>
<protein>
    <submittedName>
        <fullName evidence="3">Uncharacterized protein</fullName>
    </submittedName>
</protein>
<keyword evidence="1" id="KW-1133">Transmembrane helix</keyword>
<reference evidence="3" key="1">
    <citation type="submission" date="2017-02" db="UniProtKB">
        <authorList>
            <consortium name="WormBaseParasite"/>
        </authorList>
    </citation>
    <scope>IDENTIFICATION</scope>
</reference>
<evidence type="ECO:0000256" key="1">
    <source>
        <dbReference type="SAM" id="Phobius"/>
    </source>
</evidence>
<keyword evidence="1" id="KW-0472">Membrane</keyword>